<feature type="domain" description="FAD/NAD(P)-binding" evidence="7">
    <location>
        <begin position="80"/>
        <end position="417"/>
    </location>
</feature>
<feature type="region of interest" description="Disordered" evidence="6">
    <location>
        <begin position="20"/>
        <end position="41"/>
    </location>
</feature>
<comment type="caution">
    <text evidence="9">The sequence shown here is derived from an EMBL/GenBank/DDBJ whole genome shotgun (WGS) entry which is preliminary data.</text>
</comment>
<feature type="domain" description="External alternative NADH-ubiquinone oxidoreductase-like C-terminal" evidence="8">
    <location>
        <begin position="458"/>
        <end position="521"/>
    </location>
</feature>
<dbReference type="Pfam" id="PF22366">
    <property type="entry name" value="NDH2_C"/>
    <property type="match status" value="1"/>
</dbReference>
<dbReference type="EMBL" id="NBIV01000052">
    <property type="protein sequence ID" value="PXF45801.1"/>
    <property type="molecule type" value="Genomic_DNA"/>
</dbReference>
<evidence type="ECO:0000256" key="1">
    <source>
        <dbReference type="ARBA" id="ARBA00005272"/>
    </source>
</evidence>
<protein>
    <submittedName>
        <fullName evidence="9">Putative NADH dehydrogenase</fullName>
    </submittedName>
</protein>
<evidence type="ECO:0000259" key="7">
    <source>
        <dbReference type="Pfam" id="PF07992"/>
    </source>
</evidence>
<keyword evidence="3" id="KW-0274">FAD</keyword>
<evidence type="ECO:0000256" key="4">
    <source>
        <dbReference type="ARBA" id="ARBA00023002"/>
    </source>
</evidence>
<dbReference type="GO" id="GO:0003954">
    <property type="term" value="F:NADH dehydrogenase activity"/>
    <property type="evidence" value="ECO:0007669"/>
    <property type="project" value="InterPro"/>
</dbReference>
<proteinExistence type="inferred from homology"/>
<dbReference type="InterPro" id="IPR036188">
    <property type="entry name" value="FAD/NAD-bd_sf"/>
</dbReference>
<evidence type="ECO:0000256" key="6">
    <source>
        <dbReference type="SAM" id="MobiDB-lite"/>
    </source>
</evidence>
<dbReference type="AlphaFoldDB" id="A0A2V3IUL6"/>
<keyword evidence="10" id="KW-1185">Reference proteome</keyword>
<organism evidence="9 10">
    <name type="scientific">Gracilariopsis chorda</name>
    <dbReference type="NCBI Taxonomy" id="448386"/>
    <lineage>
        <taxon>Eukaryota</taxon>
        <taxon>Rhodophyta</taxon>
        <taxon>Florideophyceae</taxon>
        <taxon>Rhodymeniophycidae</taxon>
        <taxon>Gracilariales</taxon>
        <taxon>Gracilariaceae</taxon>
        <taxon>Gracilariopsis</taxon>
    </lineage>
</organism>
<dbReference type="PANTHER" id="PTHR43706:SF38">
    <property type="entry name" value="FAD_NAD(P)-BINDING DOMAIN-CONTAINING PROTEIN"/>
    <property type="match status" value="1"/>
</dbReference>
<evidence type="ECO:0000313" key="9">
    <source>
        <dbReference type="EMBL" id="PXF45801.1"/>
    </source>
</evidence>
<dbReference type="GO" id="GO:0005739">
    <property type="term" value="C:mitochondrion"/>
    <property type="evidence" value="ECO:0007669"/>
    <property type="project" value="TreeGrafter"/>
</dbReference>
<reference evidence="9 10" key="1">
    <citation type="journal article" date="2018" name="Mol. Biol. Evol.">
        <title>Analysis of the draft genome of the red seaweed Gracilariopsis chorda provides insights into genome size evolution in Rhodophyta.</title>
        <authorList>
            <person name="Lee J."/>
            <person name="Yang E.C."/>
            <person name="Graf L."/>
            <person name="Yang J.H."/>
            <person name="Qiu H."/>
            <person name="Zel Zion U."/>
            <person name="Chan C.X."/>
            <person name="Stephens T.G."/>
            <person name="Weber A.P.M."/>
            <person name="Boo G.H."/>
            <person name="Boo S.M."/>
            <person name="Kim K.M."/>
            <person name="Shin Y."/>
            <person name="Jung M."/>
            <person name="Lee S.J."/>
            <person name="Yim H.S."/>
            <person name="Lee J.H."/>
            <person name="Bhattacharya D."/>
            <person name="Yoon H.S."/>
        </authorList>
    </citation>
    <scope>NUCLEOTIDE SEQUENCE [LARGE SCALE GENOMIC DNA]</scope>
    <source>
        <strain evidence="9 10">SKKU-2015</strain>
        <tissue evidence="9">Whole body</tissue>
    </source>
</reference>
<keyword evidence="2" id="KW-0285">Flavoprotein</keyword>
<name>A0A2V3IUL6_9FLOR</name>
<keyword evidence="5" id="KW-0520">NAD</keyword>
<evidence type="ECO:0000256" key="5">
    <source>
        <dbReference type="ARBA" id="ARBA00023027"/>
    </source>
</evidence>
<evidence type="ECO:0000313" key="10">
    <source>
        <dbReference type="Proteomes" id="UP000247409"/>
    </source>
</evidence>
<evidence type="ECO:0000256" key="3">
    <source>
        <dbReference type="ARBA" id="ARBA00022827"/>
    </source>
</evidence>
<dbReference type="SUPFAM" id="SSF51905">
    <property type="entry name" value="FAD/NAD(P)-binding domain"/>
    <property type="match status" value="2"/>
</dbReference>
<keyword evidence="4" id="KW-0560">Oxidoreductase</keyword>
<dbReference type="PANTHER" id="PTHR43706">
    <property type="entry name" value="NADH DEHYDROGENASE"/>
    <property type="match status" value="1"/>
</dbReference>
<evidence type="ECO:0000256" key="2">
    <source>
        <dbReference type="ARBA" id="ARBA00022630"/>
    </source>
</evidence>
<dbReference type="Proteomes" id="UP000247409">
    <property type="component" value="Unassembled WGS sequence"/>
</dbReference>
<gene>
    <name evidence="9" type="ORF">BWQ96_04413</name>
</gene>
<dbReference type="Gene3D" id="3.50.50.100">
    <property type="match status" value="1"/>
</dbReference>
<dbReference type="PRINTS" id="PR00368">
    <property type="entry name" value="FADPNR"/>
</dbReference>
<dbReference type="InterPro" id="IPR045024">
    <property type="entry name" value="NDH-2"/>
</dbReference>
<dbReference type="Pfam" id="PF07992">
    <property type="entry name" value="Pyr_redox_2"/>
    <property type="match status" value="1"/>
</dbReference>
<sequence length="525" mass="58037">MAAAVAFVVAPSVSPAARLPVNRRTAPRRPPPRASVRGNTPRANNLQVVLDRLSDTLLDARIHYSRLFSSESVSNVDAPRVVILGTGWAAHSLIKIIDHTRLRSVTIVSPRNFFFFTPLLTATAVGTVEFRSIVEPIRKANPFVNYYEAYAVDVDPHNKLVHCVQGRRENEPAPNASRFQLPYDVLVVATGEKTTTFGVDAADQYAYFLKEISDARLLRSKILDTLERAMLPVWTEEQRRHMLHIVVVGGGPTGCEFAGELSDFVQNDLAPRYGKRLVSEIRVTLLQSGKSLLTQFETSLQQLALKSFRDRVNVQFDARVTDVTDSQVLLQDGSSVDYGILVWAAGNGTRPIVSTLLRSIEQLRQGDESAPPLSRRKLPVDSWMRVVGLDNVFALGDCAQMIDGALPSTAQVAGQQGAFLGRLLTKAEPRSLSDMDQAPVLKDSGGKAIRPFSFLSLGIMAYLGNDRAVVQVEATPTKNLAIGGRVAYALWRSVYAVKQVDVRNRILVLFDYFKSRVYGRDISRF</sequence>
<dbReference type="InterPro" id="IPR023753">
    <property type="entry name" value="FAD/NAD-binding_dom"/>
</dbReference>
<comment type="similarity">
    <text evidence="1">Belongs to the NADH dehydrogenase family.</text>
</comment>
<dbReference type="STRING" id="448386.A0A2V3IUL6"/>
<dbReference type="InterPro" id="IPR054585">
    <property type="entry name" value="NDH2-like_C"/>
</dbReference>
<dbReference type="OrthoDB" id="3244603at2759"/>
<accession>A0A2V3IUL6</accession>
<evidence type="ECO:0000259" key="8">
    <source>
        <dbReference type="Pfam" id="PF22366"/>
    </source>
</evidence>